<evidence type="ECO:0000313" key="6">
    <source>
        <dbReference type="EMBL" id="KIH83097.1"/>
    </source>
</evidence>
<feature type="domain" description="HTH lysR-type" evidence="5">
    <location>
        <begin position="1"/>
        <end position="59"/>
    </location>
</feature>
<evidence type="ECO:0000256" key="2">
    <source>
        <dbReference type="ARBA" id="ARBA00023015"/>
    </source>
</evidence>
<dbReference type="Pfam" id="PF00126">
    <property type="entry name" value="HTH_1"/>
    <property type="match status" value="1"/>
</dbReference>
<dbReference type="FunFam" id="1.10.10.10:FF:000001">
    <property type="entry name" value="LysR family transcriptional regulator"/>
    <property type="match status" value="1"/>
</dbReference>
<keyword evidence="4" id="KW-0804">Transcription</keyword>
<dbReference type="PANTHER" id="PTHR30537:SF17">
    <property type="entry name" value="LYSR-FAMILY REGULATORY PROTEIN"/>
    <property type="match status" value="1"/>
</dbReference>
<keyword evidence="7" id="KW-1185">Reference proteome</keyword>
<evidence type="ECO:0000313" key="7">
    <source>
        <dbReference type="Proteomes" id="UP000031535"/>
    </source>
</evidence>
<dbReference type="AlphaFoldDB" id="A0A0C2IDR1"/>
<dbReference type="Gene3D" id="3.40.190.290">
    <property type="match status" value="1"/>
</dbReference>
<dbReference type="InterPro" id="IPR036390">
    <property type="entry name" value="WH_DNA-bd_sf"/>
</dbReference>
<name>A0A0C2IDR1_9PSED</name>
<dbReference type="InterPro" id="IPR036388">
    <property type="entry name" value="WH-like_DNA-bd_sf"/>
</dbReference>
<proteinExistence type="inferred from homology"/>
<dbReference type="PROSITE" id="PS50931">
    <property type="entry name" value="HTH_LYSR"/>
    <property type="match status" value="1"/>
</dbReference>
<dbReference type="PANTHER" id="PTHR30537">
    <property type="entry name" value="HTH-TYPE TRANSCRIPTIONAL REGULATOR"/>
    <property type="match status" value="1"/>
</dbReference>
<dbReference type="Pfam" id="PF03466">
    <property type="entry name" value="LysR_substrate"/>
    <property type="match status" value="1"/>
</dbReference>
<evidence type="ECO:0000256" key="3">
    <source>
        <dbReference type="ARBA" id="ARBA00023125"/>
    </source>
</evidence>
<keyword evidence="2" id="KW-0805">Transcription regulation</keyword>
<dbReference type="InterPro" id="IPR000847">
    <property type="entry name" value="LysR_HTH_N"/>
</dbReference>
<dbReference type="STRING" id="226910.UCMB321_3047"/>
<protein>
    <submittedName>
        <fullName evidence="6">Transcriptional regulator, LysR family</fullName>
    </submittedName>
</protein>
<reference evidence="6 7" key="1">
    <citation type="submission" date="2015-01" db="EMBL/GenBank/DDBJ databases">
        <title>Complete genome of Pseudomonas batumici UCM B-321 producer of the batumin antibiotic with strong antistaphilococcal and potential anticancer activity.</title>
        <authorList>
            <person name="Klochko V.V."/>
            <person name="Zelena L.B."/>
            <person name="Elena K.A."/>
            <person name="Reva O.N."/>
        </authorList>
    </citation>
    <scope>NUCLEOTIDE SEQUENCE [LARGE SCALE GENOMIC DNA]</scope>
    <source>
        <strain evidence="6 7">UCM B-321</strain>
    </source>
</reference>
<sequence length="313" mass="34507">MDQLSAVRAFIRVVETGSFTKAADSLELPRNTVTKLVQALEAHLQVKLLNRTTRRVALTSEGAAYQERMSRILEQWQEAEADLTSARRRPRGRLRVDMGSMIATQLVIPALPAFHERYPELQLDIGASDRPIDLINDRVDCAVRAGNLTDPSLVVRPLGDLPFVLCATPQYLRKHGTPELPADLEVGHTLVRYVYAGSGRKSPIVLNADAQQITVQGHYLVSVNDGNAALAAGLAGLGILHTLRLVAQPHIDAGTLVPLLTAWPTDSVPISIIYAPNRHLSARLRVFVDWMVQLFEALPEEQRATRPIHAPRT</sequence>
<dbReference type="RefSeq" id="WP_040068232.1">
    <property type="nucleotide sequence ID" value="NZ_JXDG01000040.1"/>
</dbReference>
<dbReference type="GO" id="GO:0003700">
    <property type="term" value="F:DNA-binding transcription factor activity"/>
    <property type="evidence" value="ECO:0007669"/>
    <property type="project" value="InterPro"/>
</dbReference>
<dbReference type="InterPro" id="IPR005119">
    <property type="entry name" value="LysR_subst-bd"/>
</dbReference>
<dbReference type="OrthoDB" id="9786526at2"/>
<evidence type="ECO:0000259" key="5">
    <source>
        <dbReference type="PROSITE" id="PS50931"/>
    </source>
</evidence>
<organism evidence="6 7">
    <name type="scientific">Pseudomonas batumici</name>
    <dbReference type="NCBI Taxonomy" id="226910"/>
    <lineage>
        <taxon>Bacteria</taxon>
        <taxon>Pseudomonadati</taxon>
        <taxon>Pseudomonadota</taxon>
        <taxon>Gammaproteobacteria</taxon>
        <taxon>Pseudomonadales</taxon>
        <taxon>Pseudomonadaceae</taxon>
        <taxon>Pseudomonas</taxon>
    </lineage>
</organism>
<evidence type="ECO:0000256" key="1">
    <source>
        <dbReference type="ARBA" id="ARBA00009437"/>
    </source>
</evidence>
<keyword evidence="3" id="KW-0238">DNA-binding</keyword>
<dbReference type="Gene3D" id="1.10.10.10">
    <property type="entry name" value="Winged helix-like DNA-binding domain superfamily/Winged helix DNA-binding domain"/>
    <property type="match status" value="1"/>
</dbReference>
<dbReference type="GO" id="GO:0043565">
    <property type="term" value="F:sequence-specific DNA binding"/>
    <property type="evidence" value="ECO:0007669"/>
    <property type="project" value="TreeGrafter"/>
</dbReference>
<accession>A0A0C2IDR1</accession>
<dbReference type="CDD" id="cd08472">
    <property type="entry name" value="PBP2_CrgA_like_3"/>
    <property type="match status" value="1"/>
</dbReference>
<evidence type="ECO:0000256" key="4">
    <source>
        <dbReference type="ARBA" id="ARBA00023163"/>
    </source>
</evidence>
<dbReference type="PATRIC" id="fig|226910.6.peg.3036"/>
<dbReference type="Proteomes" id="UP000031535">
    <property type="component" value="Unassembled WGS sequence"/>
</dbReference>
<comment type="caution">
    <text evidence="6">The sequence shown here is derived from an EMBL/GenBank/DDBJ whole genome shotgun (WGS) entry which is preliminary data.</text>
</comment>
<dbReference type="SUPFAM" id="SSF53850">
    <property type="entry name" value="Periplasmic binding protein-like II"/>
    <property type="match status" value="1"/>
</dbReference>
<dbReference type="GO" id="GO:0006351">
    <property type="term" value="P:DNA-templated transcription"/>
    <property type="evidence" value="ECO:0007669"/>
    <property type="project" value="TreeGrafter"/>
</dbReference>
<comment type="similarity">
    <text evidence="1">Belongs to the LysR transcriptional regulatory family.</text>
</comment>
<dbReference type="InterPro" id="IPR058163">
    <property type="entry name" value="LysR-type_TF_proteobact-type"/>
</dbReference>
<dbReference type="EMBL" id="JXDG01000040">
    <property type="protein sequence ID" value="KIH83097.1"/>
    <property type="molecule type" value="Genomic_DNA"/>
</dbReference>
<gene>
    <name evidence="6" type="ORF">UCMB321_3047</name>
</gene>
<dbReference type="SUPFAM" id="SSF46785">
    <property type="entry name" value="Winged helix' DNA-binding domain"/>
    <property type="match status" value="1"/>
</dbReference>